<dbReference type="GO" id="GO:0000287">
    <property type="term" value="F:magnesium ion binding"/>
    <property type="evidence" value="ECO:0007669"/>
    <property type="project" value="UniProtKB-UniRule"/>
</dbReference>
<keyword evidence="8" id="KW-0800">Toxin</keyword>
<name>A0A562V3Y2_9ACTN</name>
<comment type="function">
    <text evidence="8">Toxic component of a toxin-antitoxin (TA) system. An RNase.</text>
</comment>
<dbReference type="PANTHER" id="PTHR33653">
    <property type="entry name" value="RIBONUCLEASE VAPC2"/>
    <property type="match status" value="1"/>
</dbReference>
<evidence type="ECO:0000313" key="11">
    <source>
        <dbReference type="Proteomes" id="UP000321617"/>
    </source>
</evidence>
<evidence type="ECO:0000256" key="6">
    <source>
        <dbReference type="ARBA" id="ARBA00022842"/>
    </source>
</evidence>
<dbReference type="EMBL" id="VLLL01000006">
    <property type="protein sequence ID" value="TWJ12609.1"/>
    <property type="molecule type" value="Genomic_DNA"/>
</dbReference>
<evidence type="ECO:0000256" key="4">
    <source>
        <dbReference type="ARBA" id="ARBA00022723"/>
    </source>
</evidence>
<dbReference type="InterPro" id="IPR002716">
    <property type="entry name" value="PIN_dom"/>
</dbReference>
<evidence type="ECO:0000256" key="8">
    <source>
        <dbReference type="HAMAP-Rule" id="MF_00265"/>
    </source>
</evidence>
<keyword evidence="4 8" id="KW-0479">Metal-binding</keyword>
<reference evidence="10 11" key="1">
    <citation type="journal article" date="2013" name="Stand. Genomic Sci.">
        <title>Genomic Encyclopedia of Type Strains, Phase I: The one thousand microbial genomes (KMG-I) project.</title>
        <authorList>
            <person name="Kyrpides N.C."/>
            <person name="Woyke T."/>
            <person name="Eisen J.A."/>
            <person name="Garrity G."/>
            <person name="Lilburn T.G."/>
            <person name="Beck B.J."/>
            <person name="Whitman W.B."/>
            <person name="Hugenholtz P."/>
            <person name="Klenk H.P."/>
        </authorList>
    </citation>
    <scope>NUCLEOTIDE SEQUENCE [LARGE SCALE GENOMIC DNA]</scope>
    <source>
        <strain evidence="10 11">DSM 45044</strain>
    </source>
</reference>
<dbReference type="Pfam" id="PF01850">
    <property type="entry name" value="PIN"/>
    <property type="match status" value="1"/>
</dbReference>
<dbReference type="Gene3D" id="3.40.50.1010">
    <property type="entry name" value="5'-nuclease"/>
    <property type="match status" value="1"/>
</dbReference>
<comment type="caution">
    <text evidence="10">The sequence shown here is derived from an EMBL/GenBank/DDBJ whole genome shotgun (WGS) entry which is preliminary data.</text>
</comment>
<keyword evidence="2 8" id="KW-1277">Toxin-antitoxin system</keyword>
<proteinExistence type="inferred from homology"/>
<dbReference type="EC" id="3.1.-.-" evidence="8"/>
<protein>
    <recommendedName>
        <fullName evidence="8">Ribonuclease VapC</fullName>
        <shortName evidence="8">RNase VapC</shortName>
        <ecNumber evidence="8">3.1.-.-</ecNumber>
    </recommendedName>
    <alternativeName>
        <fullName evidence="8">Toxin VapC</fullName>
    </alternativeName>
</protein>
<dbReference type="PANTHER" id="PTHR33653:SF1">
    <property type="entry name" value="RIBONUCLEASE VAPC2"/>
    <property type="match status" value="1"/>
</dbReference>
<keyword evidence="5 8" id="KW-0378">Hydrolase</keyword>
<organism evidence="10 11">
    <name type="scientific">Stackebrandtia albiflava</name>
    <dbReference type="NCBI Taxonomy" id="406432"/>
    <lineage>
        <taxon>Bacteria</taxon>
        <taxon>Bacillati</taxon>
        <taxon>Actinomycetota</taxon>
        <taxon>Actinomycetes</taxon>
        <taxon>Glycomycetales</taxon>
        <taxon>Glycomycetaceae</taxon>
        <taxon>Stackebrandtia</taxon>
    </lineage>
</organism>
<evidence type="ECO:0000256" key="1">
    <source>
        <dbReference type="ARBA" id="ARBA00001946"/>
    </source>
</evidence>
<feature type="binding site" evidence="8">
    <location>
        <position position="98"/>
    </location>
    <ligand>
        <name>Mg(2+)</name>
        <dbReference type="ChEBI" id="CHEBI:18420"/>
    </ligand>
</feature>
<evidence type="ECO:0000313" key="10">
    <source>
        <dbReference type="EMBL" id="TWJ12609.1"/>
    </source>
</evidence>
<dbReference type="OrthoDB" id="5185254at2"/>
<evidence type="ECO:0000256" key="2">
    <source>
        <dbReference type="ARBA" id="ARBA00022649"/>
    </source>
</evidence>
<dbReference type="GO" id="GO:0016787">
    <property type="term" value="F:hydrolase activity"/>
    <property type="evidence" value="ECO:0007669"/>
    <property type="project" value="UniProtKB-KW"/>
</dbReference>
<feature type="domain" description="PIN" evidence="9">
    <location>
        <begin position="7"/>
        <end position="123"/>
    </location>
</feature>
<comment type="similarity">
    <text evidence="7 8">Belongs to the PINc/VapC protein family.</text>
</comment>
<keyword evidence="11" id="KW-1185">Reference proteome</keyword>
<gene>
    <name evidence="8" type="primary">vapC</name>
    <name evidence="10" type="ORF">LX16_3370</name>
</gene>
<evidence type="ECO:0000256" key="5">
    <source>
        <dbReference type="ARBA" id="ARBA00022801"/>
    </source>
</evidence>
<dbReference type="InterPro" id="IPR022907">
    <property type="entry name" value="VapC_family"/>
</dbReference>
<evidence type="ECO:0000256" key="7">
    <source>
        <dbReference type="ARBA" id="ARBA00038093"/>
    </source>
</evidence>
<dbReference type="GO" id="GO:0004540">
    <property type="term" value="F:RNA nuclease activity"/>
    <property type="evidence" value="ECO:0007669"/>
    <property type="project" value="InterPro"/>
</dbReference>
<sequence length="139" mass="15598">MGVTRYLADKSALARLHLEPVRERLEPLITRGLVSVCAATEYELLYSAKNLQDYDRIREVLLPAFPWASMGDDPWEAALRIRRGLAEHGRHRAASMVDLLLSVVAMQEGLILLHYDKDFDTIAAVTGQKTEWVVPPGTV</sequence>
<dbReference type="InterPro" id="IPR029060">
    <property type="entry name" value="PIN-like_dom_sf"/>
</dbReference>
<dbReference type="CDD" id="cd18755">
    <property type="entry name" value="PIN_MtVapC3_VapC21-like"/>
    <property type="match status" value="1"/>
</dbReference>
<dbReference type="InterPro" id="IPR050556">
    <property type="entry name" value="Type_II_TA_system_RNase"/>
</dbReference>
<feature type="binding site" evidence="8">
    <location>
        <position position="9"/>
    </location>
    <ligand>
        <name>Mg(2+)</name>
        <dbReference type="ChEBI" id="CHEBI:18420"/>
    </ligand>
</feature>
<dbReference type="HAMAP" id="MF_00265">
    <property type="entry name" value="VapC_Nob1"/>
    <property type="match status" value="1"/>
</dbReference>
<dbReference type="SUPFAM" id="SSF88723">
    <property type="entry name" value="PIN domain-like"/>
    <property type="match status" value="1"/>
</dbReference>
<evidence type="ECO:0000259" key="9">
    <source>
        <dbReference type="Pfam" id="PF01850"/>
    </source>
</evidence>
<dbReference type="AlphaFoldDB" id="A0A562V3Y2"/>
<comment type="cofactor">
    <cofactor evidence="1 8">
        <name>Mg(2+)</name>
        <dbReference type="ChEBI" id="CHEBI:18420"/>
    </cofactor>
</comment>
<accession>A0A562V3Y2</accession>
<keyword evidence="6 8" id="KW-0460">Magnesium</keyword>
<keyword evidence="3 8" id="KW-0540">Nuclease</keyword>
<dbReference type="GO" id="GO:0090729">
    <property type="term" value="F:toxin activity"/>
    <property type="evidence" value="ECO:0007669"/>
    <property type="project" value="UniProtKB-KW"/>
</dbReference>
<dbReference type="Proteomes" id="UP000321617">
    <property type="component" value="Unassembled WGS sequence"/>
</dbReference>
<evidence type="ECO:0000256" key="3">
    <source>
        <dbReference type="ARBA" id="ARBA00022722"/>
    </source>
</evidence>